<sequence>MRLRMLGSLLRVGHPLALVSSPGGPSGVSRHSGHHLRRGHACNAPKCPLQLQSDIPQQEDPAHQTQDGLGQRRQLPRATLVHPVVEESGSSRTGMTLTTEAINMQDTVCLHLCLIFKCAPLSWQESTEYIEPKSSETRDPGKQGHTEEYLLPRMIQDLTKQETAPFGDAVLATWDTCIGSEICEELWTPHSPHIDMGLDGVEIITNASGSHHVLRKANTRVDLVTMATSKNGGIYLLANQKGCDGDRLYYDGCAMIAMNGSVFAQGSQFSLDDVEVLTATLDLEDVRSYRAEISSRNLAASRASPYPRVKVDFALSCHEDLLAPVSEPIEWKYHSPEEEISLGPACWLWDFLRRSQQGGFLLPLSGGVDSAATACLVYSMCCQVCKSVRSGNQEVLADVRTIVNQISYTPQDPRDLCGRILTTCYMASKNSSQETCTRARELAQQIGSHHISLNIDPAVKAVTGIFSLVTGKSPLFAAHGGSSRENLALQNVQARIRMVLAYLFAQLSLWSRGIRGGLLVLGSANVDESLLVAVSVEQCLAALFPAWYSCRRPRHLTTCVCALTWACCLLLHLLLSGACTQFFGEPSRHLCRTLWLVAAVLLAVLCCTMCGASLMLLLQVERGPQRPPPRGFPTLILLAVLLFLFCGLPFGIYWLSRNLLWHIPHYFYHFSFLTAAVYCAAKPVVYFCLGSAQGRRLPLRLVLQRALGDEAELGAVRETSRRGLVDIAA</sequence>
<dbReference type="InterPro" id="IPR003694">
    <property type="entry name" value="NAD_synthase"/>
</dbReference>
<evidence type="ECO:0000256" key="16">
    <source>
        <dbReference type="ARBA" id="ARBA00023170"/>
    </source>
</evidence>
<evidence type="ECO:0000256" key="4">
    <source>
        <dbReference type="ARBA" id="ARBA00011643"/>
    </source>
</evidence>
<dbReference type="Pfam" id="PF02540">
    <property type="entry name" value="NAD_synthase"/>
    <property type="match status" value="1"/>
</dbReference>
<comment type="similarity">
    <text evidence="3">In the C-terminal section; belongs to the NAD synthetase family.</text>
</comment>
<comment type="similarity">
    <text evidence="20">Belongs to the G-protein coupled receptor 1 family. Mas subfamily.</text>
</comment>
<dbReference type="GeneTree" id="ENSGT00390000010152"/>
<feature type="domain" description="CN hydrolase" evidence="24">
    <location>
        <begin position="1"/>
        <end position="283"/>
    </location>
</feature>
<dbReference type="GO" id="GO:0034354">
    <property type="term" value="P:'de novo' NAD+ biosynthetic process from L-tryptophan"/>
    <property type="evidence" value="ECO:0007669"/>
    <property type="project" value="Ensembl"/>
</dbReference>
<evidence type="ECO:0000256" key="15">
    <source>
        <dbReference type="ARBA" id="ARBA00023136"/>
    </source>
</evidence>
<protein>
    <recommendedName>
        <fullName evidence="6">Glutamine-dependent NAD(+) synthetase</fullName>
        <ecNumber evidence="5">6.3.5.1</ecNumber>
    </recommendedName>
    <alternativeName>
        <fullName evidence="18">NAD(+) synthase [glutamine-hydrolyzing]</fullName>
    </alternativeName>
    <alternativeName>
        <fullName evidence="19">NAD(+) synthetase</fullName>
    </alternativeName>
</protein>
<gene>
    <name evidence="25 27" type="primary">NADSYN1</name>
</gene>
<dbReference type="InterPro" id="IPR026230">
    <property type="entry name" value="MRGPCRE"/>
</dbReference>
<feature type="transmembrane region" description="Helical" evidence="22">
    <location>
        <begin position="632"/>
        <end position="654"/>
    </location>
</feature>
<dbReference type="SMR" id="A0A5F7ZW03"/>
<dbReference type="GO" id="GO:0009435">
    <property type="term" value="P:NAD+ biosynthetic process"/>
    <property type="evidence" value="ECO:0000318"/>
    <property type="project" value="GO_Central"/>
</dbReference>
<evidence type="ECO:0000256" key="13">
    <source>
        <dbReference type="ARBA" id="ARBA00023027"/>
    </source>
</evidence>
<evidence type="ECO:0000256" key="10">
    <source>
        <dbReference type="ARBA" id="ARBA00022741"/>
    </source>
</evidence>
<dbReference type="FunFam" id="3.40.50.620:FF:000036">
    <property type="entry name" value="Glutamine-dependent NAD(+) synthetase"/>
    <property type="match status" value="1"/>
</dbReference>
<feature type="transmembrane region" description="Helical" evidence="22">
    <location>
        <begin position="595"/>
        <end position="620"/>
    </location>
</feature>
<dbReference type="PRINTS" id="PR02111">
    <property type="entry name" value="MRGPCRE"/>
</dbReference>
<dbReference type="InterPro" id="IPR036526">
    <property type="entry name" value="C-N_Hydrolase_sf"/>
</dbReference>
<dbReference type="FunFam" id="1.20.1070.10:FF:000193">
    <property type="entry name" value="Mas-related G-protein coupled receptor member E"/>
    <property type="match status" value="1"/>
</dbReference>
<evidence type="ECO:0000313" key="26">
    <source>
        <dbReference type="Proteomes" id="UP000006718"/>
    </source>
</evidence>
<comment type="subcellular location">
    <subcellularLocation>
        <location evidence="1">Cell membrane</location>
        <topology evidence="1">Multi-pass membrane protein</topology>
    </subcellularLocation>
</comment>
<evidence type="ECO:0000256" key="1">
    <source>
        <dbReference type="ARBA" id="ARBA00004651"/>
    </source>
</evidence>
<keyword evidence="23" id="KW-0732">Signal</keyword>
<keyword evidence="7" id="KW-1003">Cell membrane</keyword>
<evidence type="ECO:0000256" key="9">
    <source>
        <dbReference type="ARBA" id="ARBA00022692"/>
    </source>
</evidence>
<evidence type="ECO:0000256" key="12">
    <source>
        <dbReference type="ARBA" id="ARBA00022989"/>
    </source>
</evidence>
<reference evidence="25" key="2">
    <citation type="submission" date="2019-01" db="EMBL/GenBank/DDBJ databases">
        <authorList>
            <person name="Graves T."/>
            <person name="Eichler E.E."/>
            <person name="Wilson R.K."/>
        </authorList>
    </citation>
    <scope>NUCLEOTIDE SEQUENCE [LARGE SCALE GENOMIC DNA]</scope>
    <source>
        <strain evidence="25">17573</strain>
    </source>
</reference>
<keyword evidence="11" id="KW-0067">ATP-binding</keyword>
<keyword evidence="17" id="KW-0807">Transducer</keyword>
<keyword evidence="16" id="KW-0675">Receptor</keyword>
<dbReference type="GO" id="GO:0004930">
    <property type="term" value="F:G protein-coupled receptor activity"/>
    <property type="evidence" value="ECO:0007669"/>
    <property type="project" value="UniProtKB-KW"/>
</dbReference>
<reference evidence="25" key="3">
    <citation type="submission" date="2025-08" db="UniProtKB">
        <authorList>
            <consortium name="Ensembl"/>
        </authorList>
    </citation>
    <scope>IDENTIFICATION</scope>
    <source>
        <strain evidence="25">17573</strain>
    </source>
</reference>
<dbReference type="InterPro" id="IPR026234">
    <property type="entry name" value="MRGPCRFAMILY"/>
</dbReference>
<evidence type="ECO:0000256" key="14">
    <source>
        <dbReference type="ARBA" id="ARBA00023040"/>
    </source>
</evidence>
<evidence type="ECO:0000256" key="3">
    <source>
        <dbReference type="ARBA" id="ARBA00007145"/>
    </source>
</evidence>
<evidence type="ECO:0000256" key="5">
    <source>
        <dbReference type="ARBA" id="ARBA00012743"/>
    </source>
</evidence>
<evidence type="ECO:0000256" key="17">
    <source>
        <dbReference type="ARBA" id="ARBA00023224"/>
    </source>
</evidence>
<comment type="subunit">
    <text evidence="4">Homohexamer.</text>
</comment>
<keyword evidence="12 22" id="KW-1133">Transmembrane helix</keyword>
<dbReference type="AlphaFoldDB" id="A0A5F7ZW03"/>
<keyword evidence="9 22" id="KW-0812">Transmembrane</keyword>
<dbReference type="CDD" id="cd00553">
    <property type="entry name" value="NAD_synthase"/>
    <property type="match status" value="1"/>
</dbReference>
<evidence type="ECO:0000256" key="6">
    <source>
        <dbReference type="ARBA" id="ARBA00017309"/>
    </source>
</evidence>
<dbReference type="Gene3D" id="3.40.50.620">
    <property type="entry name" value="HUPs"/>
    <property type="match status" value="1"/>
</dbReference>
<dbReference type="SUPFAM" id="SSF81321">
    <property type="entry name" value="Family A G protein-coupled receptor-like"/>
    <property type="match status" value="1"/>
</dbReference>
<dbReference type="UniPathway" id="UPA00253"/>
<dbReference type="PROSITE" id="PS50263">
    <property type="entry name" value="CN_HYDROLASE"/>
    <property type="match status" value="1"/>
</dbReference>
<reference evidence="25" key="4">
    <citation type="submission" date="2025-09" db="UniProtKB">
        <authorList>
            <consortium name="Ensembl"/>
        </authorList>
    </citation>
    <scope>IDENTIFICATION</scope>
    <source>
        <strain evidence="25">17573</strain>
    </source>
</reference>
<name>A0A5F7ZW03_MACMU</name>
<dbReference type="GO" id="GO:0004359">
    <property type="term" value="F:glutaminase activity"/>
    <property type="evidence" value="ECO:0000318"/>
    <property type="project" value="GO_Central"/>
</dbReference>
<reference evidence="26" key="1">
    <citation type="journal article" date="2007" name="Science">
        <title>Evolutionary and biomedical insights from the rhesus macaque genome.</title>
        <authorList>
            <person name="Gibbs R.A."/>
            <person name="Rogers J."/>
            <person name="Katze M.G."/>
            <person name="Bumgarner R."/>
            <person name="Weinstock G.M."/>
            <person name="Mardis E.R."/>
            <person name="Remington K.A."/>
            <person name="Strausberg R.L."/>
            <person name="Venter J.C."/>
            <person name="Wilson R.K."/>
            <person name="Batzer M.A."/>
            <person name="Bustamante C.D."/>
            <person name="Eichler E.E."/>
            <person name="Hahn M.W."/>
            <person name="Hardison R.C."/>
            <person name="Makova K.D."/>
            <person name="Miller W."/>
            <person name="Milosavljevic A."/>
            <person name="Palermo R.E."/>
            <person name="Siepel A."/>
            <person name="Sikela J.M."/>
            <person name="Attaway T."/>
            <person name="Bell S."/>
            <person name="Bernard K.E."/>
            <person name="Buhay C.J."/>
            <person name="Chandrabose M.N."/>
            <person name="Dao M."/>
            <person name="Davis C."/>
            <person name="Delehaunty K.D."/>
            <person name="Ding Y."/>
            <person name="Dinh H.H."/>
            <person name="Dugan-Rocha S."/>
            <person name="Fulton L.A."/>
            <person name="Gabisi R.A."/>
            <person name="Garner T.T."/>
            <person name="Godfrey J."/>
            <person name="Hawes A.C."/>
            <person name="Hernandez J."/>
            <person name="Hines S."/>
            <person name="Holder M."/>
            <person name="Hume J."/>
            <person name="Jhangiani S.N."/>
            <person name="Joshi V."/>
            <person name="Khan Z.M."/>
            <person name="Kirkness E.F."/>
            <person name="Cree A."/>
            <person name="Fowler R.G."/>
            <person name="Lee S."/>
            <person name="Lewis L.R."/>
            <person name="Li Z."/>
            <person name="Liu Y.-S."/>
            <person name="Moore S.M."/>
            <person name="Muzny D."/>
            <person name="Nazareth L.V."/>
            <person name="Ngo D.N."/>
            <person name="Okwuonu G.O."/>
            <person name="Pai G."/>
            <person name="Parker D."/>
            <person name="Paul H.A."/>
            <person name="Pfannkoch C."/>
            <person name="Pohl C.S."/>
            <person name="Rogers Y.-H.C."/>
            <person name="Ruiz S.J."/>
            <person name="Sabo A."/>
            <person name="Santibanez J."/>
            <person name="Schneider B.W."/>
            <person name="Smith S.M."/>
            <person name="Sodergren E."/>
            <person name="Svatek A.F."/>
            <person name="Utterback T.R."/>
            <person name="Vattathil S."/>
            <person name="Warren W."/>
            <person name="White C.S."/>
            <person name="Chinwalla A.T."/>
            <person name="Feng Y."/>
            <person name="Halpern A.L."/>
            <person name="Hillier L.W."/>
            <person name="Huang X."/>
            <person name="Minx P."/>
            <person name="Nelson J.O."/>
            <person name="Pepin K.H."/>
            <person name="Qin X."/>
            <person name="Sutton G.G."/>
            <person name="Venter E."/>
            <person name="Walenz B.P."/>
            <person name="Wallis J.W."/>
            <person name="Worley K.C."/>
            <person name="Yang S.-P."/>
            <person name="Jones S.M."/>
            <person name="Marra M.A."/>
            <person name="Rocchi M."/>
            <person name="Schein J.E."/>
            <person name="Baertsch R."/>
            <person name="Clarke L."/>
            <person name="Csuros M."/>
            <person name="Glasscock J."/>
            <person name="Harris R.A."/>
            <person name="Havlak P."/>
            <person name="Jackson A.R."/>
            <person name="Jiang H."/>
            <person name="Liu Y."/>
            <person name="Messina D.N."/>
            <person name="Shen Y."/>
            <person name="Song H.X.-Z."/>
            <person name="Wylie T."/>
            <person name="Zhang L."/>
            <person name="Birney E."/>
            <person name="Han K."/>
            <person name="Konkel M.K."/>
            <person name="Lee J."/>
            <person name="Smit A.F.A."/>
            <person name="Ullmer B."/>
            <person name="Wang H."/>
            <person name="Xing J."/>
            <person name="Burhans R."/>
            <person name="Cheng Z."/>
            <person name="Karro J.E."/>
            <person name="Ma J."/>
            <person name="Raney B."/>
            <person name="She X."/>
            <person name="Cox M.J."/>
            <person name="Demuth J.P."/>
            <person name="Dumas L.J."/>
            <person name="Han S.-G."/>
            <person name="Hopkins J."/>
            <person name="Karimpour-Fard A."/>
            <person name="Kim Y.H."/>
            <person name="Pollack J.R."/>
            <person name="Vinar T."/>
            <person name="Addo-Quaye C."/>
            <person name="Degenhardt J."/>
            <person name="Denby A."/>
            <person name="Hubisz M.J."/>
            <person name="Indap A."/>
            <person name="Kosiol C."/>
            <person name="Lahn B.T."/>
            <person name="Lawson H.A."/>
            <person name="Marklein A."/>
            <person name="Nielsen R."/>
            <person name="Vallender E.J."/>
            <person name="Clark A.G."/>
            <person name="Ferguson B."/>
            <person name="Hernandez R.D."/>
            <person name="Hirani K."/>
            <person name="Kehrer-Sawatzki H."/>
            <person name="Kolb J."/>
            <person name="Patil S."/>
            <person name="Pu L.-L."/>
            <person name="Ren Y."/>
            <person name="Smith D.G."/>
            <person name="Wheeler D.A."/>
            <person name="Schenck I."/>
            <person name="Ball E.V."/>
            <person name="Chen R."/>
            <person name="Cooper D.N."/>
            <person name="Giardine B."/>
            <person name="Hsu F."/>
            <person name="Kent W.J."/>
            <person name="Lesk A."/>
            <person name="Nelson D.L."/>
            <person name="O'brien W.E."/>
            <person name="Pruefer K."/>
            <person name="Stenson P.D."/>
            <person name="Wallace J.C."/>
            <person name="Ke H."/>
            <person name="Liu X.-M."/>
            <person name="Wang P."/>
            <person name="Xiang A.P."/>
            <person name="Yang F."/>
            <person name="Barber G.P."/>
            <person name="Haussler D."/>
            <person name="Karolchik D."/>
            <person name="Kern A.D."/>
            <person name="Kuhn R.M."/>
            <person name="Smith K.E."/>
            <person name="Zwieg A.S."/>
        </authorList>
    </citation>
    <scope>NUCLEOTIDE SEQUENCE [LARGE SCALE GENOMIC DNA]</scope>
    <source>
        <strain evidence="26">17573</strain>
    </source>
</reference>
<dbReference type="GO" id="GO:0034355">
    <property type="term" value="P:NAD+ biosynthetic process via the salvage pathway"/>
    <property type="evidence" value="ECO:0007669"/>
    <property type="project" value="Ensembl"/>
</dbReference>
<dbReference type="ExpressionAtlas" id="A0A5F7ZW03">
    <property type="expression patterns" value="baseline"/>
</dbReference>
<evidence type="ECO:0000313" key="25">
    <source>
        <dbReference type="Ensembl" id="ENSMMUP00000069835.1"/>
    </source>
</evidence>
<evidence type="ECO:0000256" key="11">
    <source>
        <dbReference type="ARBA" id="ARBA00022840"/>
    </source>
</evidence>
<dbReference type="GO" id="GO:0003952">
    <property type="term" value="F:NAD+ synthase (glutamine-hydrolyzing) activity"/>
    <property type="evidence" value="ECO:0000318"/>
    <property type="project" value="GO_Central"/>
</dbReference>
<feature type="transmembrane region" description="Helical" evidence="22">
    <location>
        <begin position="666"/>
        <end position="689"/>
    </location>
</feature>
<keyword evidence="8" id="KW-0436">Ligase</keyword>
<dbReference type="InterPro" id="IPR014729">
    <property type="entry name" value="Rossmann-like_a/b/a_fold"/>
</dbReference>
<evidence type="ECO:0000256" key="7">
    <source>
        <dbReference type="ARBA" id="ARBA00022475"/>
    </source>
</evidence>
<dbReference type="SUPFAM" id="SSF56317">
    <property type="entry name" value="Carbon-nitrogen hydrolase"/>
    <property type="match status" value="1"/>
</dbReference>
<dbReference type="GO" id="GO:0005829">
    <property type="term" value="C:cytosol"/>
    <property type="evidence" value="ECO:0007669"/>
    <property type="project" value="Ensembl"/>
</dbReference>
<dbReference type="Pfam" id="PF00795">
    <property type="entry name" value="CN_hydrolase"/>
    <property type="match status" value="1"/>
</dbReference>
<dbReference type="STRING" id="9544.ENSMMUP00000069835"/>
<dbReference type="Bgee" id="ENSMMUG00000011977">
    <property type="expression patterns" value="Expressed in spermatid and 21 other cell types or tissues"/>
</dbReference>
<keyword evidence="14" id="KW-0297">G-protein coupled receptor</keyword>
<keyword evidence="10" id="KW-0547">Nucleotide-binding</keyword>
<dbReference type="EC" id="6.3.5.1" evidence="5"/>
<keyword evidence="26" id="KW-1185">Reference proteome</keyword>
<evidence type="ECO:0000256" key="23">
    <source>
        <dbReference type="SAM" id="SignalP"/>
    </source>
</evidence>
<evidence type="ECO:0000256" key="18">
    <source>
        <dbReference type="ARBA" id="ARBA00030681"/>
    </source>
</evidence>
<dbReference type="VEuPathDB" id="HostDB:ENSMMUG00000011977"/>
<evidence type="ECO:0000256" key="20">
    <source>
        <dbReference type="ARBA" id="ARBA00061394"/>
    </source>
</evidence>
<evidence type="ECO:0000256" key="19">
    <source>
        <dbReference type="ARBA" id="ARBA00031075"/>
    </source>
</evidence>
<comment type="pathway">
    <text evidence="2">Cofactor biosynthesis; NAD(+) biosynthesis; NAD(+) from deamido-NAD(+) (L-Gln route): step 1/1.</text>
</comment>
<evidence type="ECO:0000256" key="8">
    <source>
        <dbReference type="ARBA" id="ARBA00022598"/>
    </source>
</evidence>
<dbReference type="VGNC" id="VGNC:75048">
    <property type="gene designation" value="NADSYN1"/>
</dbReference>
<evidence type="ECO:0000313" key="27">
    <source>
        <dbReference type="VGNC" id="VGNC:75048"/>
    </source>
</evidence>
<dbReference type="Ensembl" id="ENSMMUT00000080765.1">
    <property type="protein sequence ID" value="ENSMMUP00000069835.1"/>
    <property type="gene ID" value="ENSMMUG00000011977.4"/>
</dbReference>
<keyword evidence="15 22" id="KW-0472">Membrane</keyword>
<dbReference type="GO" id="GO:0005886">
    <property type="term" value="C:plasma membrane"/>
    <property type="evidence" value="ECO:0007669"/>
    <property type="project" value="UniProtKB-SubCell"/>
</dbReference>
<evidence type="ECO:0000259" key="24">
    <source>
        <dbReference type="PROSITE" id="PS50263"/>
    </source>
</evidence>
<organism evidence="25 26">
    <name type="scientific">Macaca mulatta</name>
    <name type="common">Rhesus macaque</name>
    <dbReference type="NCBI Taxonomy" id="9544"/>
    <lineage>
        <taxon>Eukaryota</taxon>
        <taxon>Metazoa</taxon>
        <taxon>Chordata</taxon>
        <taxon>Craniata</taxon>
        <taxon>Vertebrata</taxon>
        <taxon>Euteleostomi</taxon>
        <taxon>Mammalia</taxon>
        <taxon>Eutheria</taxon>
        <taxon>Euarchontoglires</taxon>
        <taxon>Primates</taxon>
        <taxon>Haplorrhini</taxon>
        <taxon>Catarrhini</taxon>
        <taxon>Cercopithecidae</taxon>
        <taxon>Cercopithecinae</taxon>
        <taxon>Macaca</taxon>
    </lineage>
</organism>
<dbReference type="FunCoup" id="A0A5F7ZW03">
    <property type="interactions" value="1392"/>
</dbReference>
<feature type="chain" id="PRO_5023837296" description="Glutamine-dependent NAD(+) synthetase" evidence="23">
    <location>
        <begin position="16"/>
        <end position="729"/>
    </location>
</feature>
<dbReference type="Proteomes" id="UP000006718">
    <property type="component" value="Chromosome 14"/>
</dbReference>
<dbReference type="InterPro" id="IPR022310">
    <property type="entry name" value="NAD/GMP_synthase"/>
</dbReference>
<evidence type="ECO:0000256" key="21">
    <source>
        <dbReference type="SAM" id="MobiDB-lite"/>
    </source>
</evidence>
<dbReference type="InParanoid" id="A0A5F7ZW03"/>
<keyword evidence="13" id="KW-0520">NAD</keyword>
<proteinExistence type="inferred from homology"/>
<dbReference type="Gene3D" id="3.60.110.10">
    <property type="entry name" value="Carbon-nitrogen hydrolase"/>
    <property type="match status" value="1"/>
</dbReference>
<dbReference type="GO" id="GO:0005524">
    <property type="term" value="F:ATP binding"/>
    <property type="evidence" value="ECO:0007669"/>
    <property type="project" value="UniProtKB-KW"/>
</dbReference>
<dbReference type="GO" id="GO:0005737">
    <property type="term" value="C:cytoplasm"/>
    <property type="evidence" value="ECO:0000318"/>
    <property type="project" value="GO_Central"/>
</dbReference>
<dbReference type="PRINTS" id="PR02108">
    <property type="entry name" value="MRGPCRFAMILY"/>
</dbReference>
<dbReference type="SUPFAM" id="SSF52402">
    <property type="entry name" value="Adenine nucleotide alpha hydrolases-like"/>
    <property type="match status" value="1"/>
</dbReference>
<evidence type="ECO:0000256" key="22">
    <source>
        <dbReference type="SAM" id="Phobius"/>
    </source>
</evidence>
<evidence type="ECO:0000256" key="2">
    <source>
        <dbReference type="ARBA" id="ARBA00005188"/>
    </source>
</evidence>
<dbReference type="InterPro" id="IPR003010">
    <property type="entry name" value="C-N_Hydrolase"/>
</dbReference>
<feature type="region of interest" description="Disordered" evidence="21">
    <location>
        <begin position="56"/>
        <end position="77"/>
    </location>
</feature>
<feature type="signal peptide" evidence="23">
    <location>
        <begin position="1"/>
        <end position="15"/>
    </location>
</feature>
<dbReference type="PANTHER" id="PTHR23090">
    <property type="entry name" value="NH 3 /GLUTAMINE-DEPENDENT NAD + SYNTHETASE"/>
    <property type="match status" value="1"/>
</dbReference>
<accession>A0A5F7ZW03</accession>
<dbReference type="PANTHER" id="PTHR23090:SF9">
    <property type="entry name" value="GLUTAMINE-DEPENDENT NAD(+) SYNTHETASE"/>
    <property type="match status" value="1"/>
</dbReference>